<accession>A0AA88KWB7</accession>
<feature type="compositionally biased region" description="Polar residues" evidence="6">
    <location>
        <begin position="112"/>
        <end position="124"/>
    </location>
</feature>
<reference evidence="9" key="1">
    <citation type="submission" date="2023-07" db="EMBL/GenBank/DDBJ databases">
        <title>Chromosome-level genome assembly of Artemia franciscana.</title>
        <authorList>
            <person name="Jo E."/>
        </authorList>
    </citation>
    <scope>NUCLEOTIDE SEQUENCE</scope>
    <source>
        <tissue evidence="9">Whole body</tissue>
    </source>
</reference>
<dbReference type="Gene3D" id="2.170.140.10">
    <property type="entry name" value="Chitin binding domain"/>
    <property type="match status" value="3"/>
</dbReference>
<dbReference type="GO" id="GO:0005576">
    <property type="term" value="C:extracellular region"/>
    <property type="evidence" value="ECO:0007669"/>
    <property type="project" value="InterPro"/>
</dbReference>
<dbReference type="SMART" id="SM00494">
    <property type="entry name" value="ChtBD2"/>
    <property type="match status" value="3"/>
</dbReference>
<dbReference type="InterPro" id="IPR002557">
    <property type="entry name" value="Chitin-bd_dom"/>
</dbReference>
<keyword evidence="10" id="KW-1185">Reference proteome</keyword>
<keyword evidence="4" id="KW-1015">Disulfide bond</keyword>
<comment type="caution">
    <text evidence="9">The sequence shown here is derived from an EMBL/GenBank/DDBJ whole genome shotgun (WGS) entry which is preliminary data.</text>
</comment>
<protein>
    <recommendedName>
        <fullName evidence="8">Chitin-binding type-2 domain-containing protein</fullName>
    </recommendedName>
</protein>
<keyword evidence="3" id="KW-0677">Repeat</keyword>
<dbReference type="Proteomes" id="UP001187531">
    <property type="component" value="Unassembled WGS sequence"/>
</dbReference>
<feature type="region of interest" description="Disordered" evidence="6">
    <location>
        <begin position="45"/>
        <end position="140"/>
    </location>
</feature>
<dbReference type="AlphaFoldDB" id="A0AA88KWB7"/>
<feature type="compositionally biased region" description="Polar residues" evidence="6">
    <location>
        <begin position="615"/>
        <end position="629"/>
    </location>
</feature>
<evidence type="ECO:0000313" key="10">
    <source>
        <dbReference type="Proteomes" id="UP001187531"/>
    </source>
</evidence>
<feature type="region of interest" description="Disordered" evidence="6">
    <location>
        <begin position="613"/>
        <end position="634"/>
    </location>
</feature>
<dbReference type="EMBL" id="JAVRJZ010000017">
    <property type="protein sequence ID" value="KAK2709738.1"/>
    <property type="molecule type" value="Genomic_DNA"/>
</dbReference>
<evidence type="ECO:0000313" key="9">
    <source>
        <dbReference type="EMBL" id="KAK2709738.1"/>
    </source>
</evidence>
<evidence type="ECO:0000256" key="6">
    <source>
        <dbReference type="SAM" id="MobiDB-lite"/>
    </source>
</evidence>
<dbReference type="GO" id="GO:0008061">
    <property type="term" value="F:chitin binding"/>
    <property type="evidence" value="ECO:0007669"/>
    <property type="project" value="UniProtKB-KW"/>
</dbReference>
<evidence type="ECO:0000256" key="2">
    <source>
        <dbReference type="ARBA" id="ARBA00022729"/>
    </source>
</evidence>
<dbReference type="InterPro" id="IPR051940">
    <property type="entry name" value="Chitin_bind-dev_reg"/>
</dbReference>
<evidence type="ECO:0000259" key="8">
    <source>
        <dbReference type="PROSITE" id="PS50940"/>
    </source>
</evidence>
<keyword evidence="1" id="KW-0147">Chitin-binding</keyword>
<gene>
    <name evidence="9" type="ORF">QYM36_013421</name>
</gene>
<feature type="compositionally biased region" description="Polar residues" evidence="6">
    <location>
        <begin position="45"/>
        <end position="55"/>
    </location>
</feature>
<feature type="domain" description="Chitin-binding type-2" evidence="8">
    <location>
        <begin position="542"/>
        <end position="604"/>
    </location>
</feature>
<evidence type="ECO:0000256" key="1">
    <source>
        <dbReference type="ARBA" id="ARBA00022669"/>
    </source>
</evidence>
<name>A0AA88KWB7_ARTSF</name>
<evidence type="ECO:0000256" key="5">
    <source>
        <dbReference type="ARBA" id="ARBA00023180"/>
    </source>
</evidence>
<feature type="chain" id="PRO_5041664179" description="Chitin-binding type-2 domain-containing protein" evidence="7">
    <location>
        <begin position="18"/>
        <end position="679"/>
    </location>
</feature>
<dbReference type="SUPFAM" id="SSF57625">
    <property type="entry name" value="Invertebrate chitin-binding proteins"/>
    <property type="match status" value="3"/>
</dbReference>
<keyword evidence="2 7" id="KW-0732">Signal</keyword>
<keyword evidence="5" id="KW-0325">Glycoprotein</keyword>
<dbReference type="Pfam" id="PF01607">
    <property type="entry name" value="CBM_14"/>
    <property type="match status" value="3"/>
</dbReference>
<feature type="domain" description="Chitin-binding type-2" evidence="8">
    <location>
        <begin position="479"/>
        <end position="537"/>
    </location>
</feature>
<feature type="domain" description="Chitin-binding type-2" evidence="8">
    <location>
        <begin position="413"/>
        <end position="469"/>
    </location>
</feature>
<dbReference type="PANTHER" id="PTHR23301:SF107">
    <property type="entry name" value="LD20793P"/>
    <property type="match status" value="1"/>
</dbReference>
<feature type="compositionally biased region" description="Low complexity" evidence="6">
    <location>
        <begin position="101"/>
        <end position="111"/>
    </location>
</feature>
<feature type="signal peptide" evidence="7">
    <location>
        <begin position="1"/>
        <end position="17"/>
    </location>
</feature>
<dbReference type="PANTHER" id="PTHR23301">
    <property type="entry name" value="CHITIN BINDING PERITROPHIN-A"/>
    <property type="match status" value="1"/>
</dbReference>
<evidence type="ECO:0000256" key="7">
    <source>
        <dbReference type="SAM" id="SignalP"/>
    </source>
</evidence>
<organism evidence="9 10">
    <name type="scientific">Artemia franciscana</name>
    <name type="common">Brine shrimp</name>
    <name type="synonym">Artemia sanfranciscana</name>
    <dbReference type="NCBI Taxonomy" id="6661"/>
    <lineage>
        <taxon>Eukaryota</taxon>
        <taxon>Metazoa</taxon>
        <taxon>Ecdysozoa</taxon>
        <taxon>Arthropoda</taxon>
        <taxon>Crustacea</taxon>
        <taxon>Branchiopoda</taxon>
        <taxon>Anostraca</taxon>
        <taxon>Artemiidae</taxon>
        <taxon>Artemia</taxon>
    </lineage>
</organism>
<evidence type="ECO:0000256" key="3">
    <source>
        <dbReference type="ARBA" id="ARBA00022737"/>
    </source>
</evidence>
<proteinExistence type="predicted"/>
<evidence type="ECO:0000256" key="4">
    <source>
        <dbReference type="ARBA" id="ARBA00023157"/>
    </source>
</evidence>
<sequence length="679" mass="71838">MNGIFVLTFAVFHGVISQPPSALQQEVNEGDHANFDRQNLPLTSHQASHMSQSLHGGSEHHHHHAAPPPTEAELANPMELPMTGQNQSNHSGNGHEHHHQAASAASTHGSSNQVIHPMTQQNQPPHGVMGHNNHHAAPAPLKPQFSSQIALPMTGHSHTSCTLPDSRILDCSASSPETFSCSVSNKTALTGSSSSFTPPAFMPVSFPMVKPIMQPPSGLPGPALPTIPGLQSFTTSGQDGKVMGHFTYSLSFNLPVDVGTVGAPSPIGIPGVVTIPPTVAPMPTPEMPQFPPSFTFGATSRPSMGVQPGTETPMVTPMTPPDRIVSTGRKPFGRPTLPPSLGFSRPLDSTPPPGFSQQMQHVFTKVGPSPALAGLVGGIGSNVTLGATGGNRTRIEGFAPFGEISNIIRDPKLPSCAYLLQTRIPDRQYCDRYHVCTTKGLVGEFCPDGLVFDIQREECHLPGSVNCTGRPLRQPPQRAGPCPRRNGVFPIQGSCTKFLICSNGTYGVVECPAGLAFSFSLGACEWPDVAGVPGCKSEQLFNFTCPPVSEEMGFLRVANPRDCRTYYVCLPNRSARLLSCPGGTVFSPVNAVCDAPQRVPGCETYYGIPAPPSAPMTSDGTQFPRSTGGTIDEKGDPVEGQAPFAIPPGVLSFLLESAGQNPFLDSDNEIPFAVASDLF</sequence>
<dbReference type="InterPro" id="IPR036508">
    <property type="entry name" value="Chitin-bd_dom_sf"/>
</dbReference>
<dbReference type="PROSITE" id="PS50940">
    <property type="entry name" value="CHIT_BIND_II"/>
    <property type="match status" value="3"/>
</dbReference>